<accession>A0A2J6QGM6</accession>
<reference evidence="6 7" key="1">
    <citation type="submission" date="2016-05" db="EMBL/GenBank/DDBJ databases">
        <title>A degradative enzymes factory behind the ericoid mycorrhizal symbiosis.</title>
        <authorList>
            <consortium name="DOE Joint Genome Institute"/>
            <person name="Martino E."/>
            <person name="Morin E."/>
            <person name="Grelet G."/>
            <person name="Kuo A."/>
            <person name="Kohler A."/>
            <person name="Daghino S."/>
            <person name="Barry K."/>
            <person name="Choi C."/>
            <person name="Cichocki N."/>
            <person name="Clum A."/>
            <person name="Copeland A."/>
            <person name="Hainaut M."/>
            <person name="Haridas S."/>
            <person name="Labutti K."/>
            <person name="Lindquist E."/>
            <person name="Lipzen A."/>
            <person name="Khouja H.-R."/>
            <person name="Murat C."/>
            <person name="Ohm R."/>
            <person name="Olson A."/>
            <person name="Spatafora J."/>
            <person name="Veneault-Fourrey C."/>
            <person name="Henrissat B."/>
            <person name="Grigoriev I."/>
            <person name="Martin F."/>
            <person name="Perotto S."/>
        </authorList>
    </citation>
    <scope>NUCLEOTIDE SEQUENCE [LARGE SCALE GENOMIC DNA]</scope>
    <source>
        <strain evidence="6 7">UAMH 7357</strain>
    </source>
</reference>
<dbReference type="PANTHER" id="PTHR10218:SF369">
    <property type="entry name" value="GUANINE NUCLEOTIDE-BINDING PROTEIN ALPHA-2 SUBUNIT"/>
    <property type="match status" value="1"/>
</dbReference>
<keyword evidence="4" id="KW-0342">GTP-binding</keyword>
<dbReference type="SUPFAM" id="SSF52540">
    <property type="entry name" value="P-loop containing nucleoside triphosphate hydrolases"/>
    <property type="match status" value="1"/>
</dbReference>
<evidence type="ECO:0000256" key="3">
    <source>
        <dbReference type="ARBA" id="ARBA00022842"/>
    </source>
</evidence>
<keyword evidence="7" id="KW-1185">Reference proteome</keyword>
<dbReference type="PANTHER" id="PTHR10218">
    <property type="entry name" value="GTP-BINDING PROTEIN ALPHA SUBUNIT"/>
    <property type="match status" value="1"/>
</dbReference>
<evidence type="ECO:0000256" key="4">
    <source>
        <dbReference type="ARBA" id="ARBA00023134"/>
    </source>
</evidence>
<keyword evidence="3" id="KW-0460">Magnesium</keyword>
<feature type="non-terminal residue" evidence="6">
    <location>
        <position position="528"/>
    </location>
</feature>
<evidence type="ECO:0000256" key="2">
    <source>
        <dbReference type="ARBA" id="ARBA00022741"/>
    </source>
</evidence>
<evidence type="ECO:0000313" key="6">
    <source>
        <dbReference type="EMBL" id="PMD25425.1"/>
    </source>
</evidence>
<dbReference type="GO" id="GO:0005834">
    <property type="term" value="C:heterotrimeric G-protein complex"/>
    <property type="evidence" value="ECO:0007669"/>
    <property type="project" value="TreeGrafter"/>
</dbReference>
<dbReference type="STRING" id="1745343.A0A2J6QGM6"/>
<protein>
    <submittedName>
        <fullName evidence="6">G-alpha-domain-containing protein</fullName>
    </submittedName>
</protein>
<evidence type="ECO:0000256" key="1">
    <source>
        <dbReference type="ARBA" id="ARBA00022723"/>
    </source>
</evidence>
<dbReference type="InterPro" id="IPR027417">
    <property type="entry name" value="P-loop_NTPase"/>
</dbReference>
<keyword evidence="5" id="KW-0807">Transducer</keyword>
<dbReference type="GO" id="GO:0046872">
    <property type="term" value="F:metal ion binding"/>
    <property type="evidence" value="ECO:0007669"/>
    <property type="project" value="UniProtKB-KW"/>
</dbReference>
<dbReference type="SMART" id="SM00275">
    <property type="entry name" value="G_alpha"/>
    <property type="match status" value="1"/>
</dbReference>
<dbReference type="FunFam" id="3.40.50.300:FF:000692">
    <property type="entry name" value="Guanine nucleotide-binding protein subunit alpha"/>
    <property type="match status" value="1"/>
</dbReference>
<dbReference type="PROSITE" id="PS51882">
    <property type="entry name" value="G_ALPHA"/>
    <property type="match status" value="1"/>
</dbReference>
<keyword evidence="1" id="KW-0479">Metal-binding</keyword>
<evidence type="ECO:0000256" key="5">
    <source>
        <dbReference type="ARBA" id="ARBA00023224"/>
    </source>
</evidence>
<dbReference type="SUPFAM" id="SSF47895">
    <property type="entry name" value="Transducin (alpha subunit), insertion domain"/>
    <property type="match status" value="1"/>
</dbReference>
<proteinExistence type="predicted"/>
<dbReference type="GO" id="GO:0005525">
    <property type="term" value="F:GTP binding"/>
    <property type="evidence" value="ECO:0007669"/>
    <property type="project" value="UniProtKB-KW"/>
</dbReference>
<name>A0A2J6QGM6_9HELO</name>
<dbReference type="Proteomes" id="UP000235672">
    <property type="component" value="Unassembled WGS sequence"/>
</dbReference>
<dbReference type="AlphaFoldDB" id="A0A2J6QGM6"/>
<dbReference type="GO" id="GO:0001664">
    <property type="term" value="F:G protein-coupled receptor binding"/>
    <property type="evidence" value="ECO:0007669"/>
    <property type="project" value="TreeGrafter"/>
</dbReference>
<dbReference type="GO" id="GO:0003924">
    <property type="term" value="F:GTPase activity"/>
    <property type="evidence" value="ECO:0007669"/>
    <property type="project" value="InterPro"/>
</dbReference>
<organism evidence="6 7">
    <name type="scientific">Hyaloscypha hepaticicola</name>
    <dbReference type="NCBI Taxonomy" id="2082293"/>
    <lineage>
        <taxon>Eukaryota</taxon>
        <taxon>Fungi</taxon>
        <taxon>Dikarya</taxon>
        <taxon>Ascomycota</taxon>
        <taxon>Pezizomycotina</taxon>
        <taxon>Leotiomycetes</taxon>
        <taxon>Helotiales</taxon>
        <taxon>Hyaloscyphaceae</taxon>
        <taxon>Hyaloscypha</taxon>
    </lineage>
</organism>
<dbReference type="GO" id="GO:0031683">
    <property type="term" value="F:G-protein beta/gamma-subunit complex binding"/>
    <property type="evidence" value="ECO:0007669"/>
    <property type="project" value="InterPro"/>
</dbReference>
<dbReference type="OrthoDB" id="5817230at2759"/>
<dbReference type="GO" id="GO:0007189">
    <property type="term" value="P:adenylate cyclase-activating G protein-coupled receptor signaling pathway"/>
    <property type="evidence" value="ECO:0007669"/>
    <property type="project" value="TreeGrafter"/>
</dbReference>
<dbReference type="InterPro" id="IPR011025">
    <property type="entry name" value="GproteinA_insert"/>
</dbReference>
<sequence>MVEPVTIIGTAAAVVGIIESIAKALSTLHDLLGQWKQADLTLVNLEVQLLALKTALGKIEEWLKPGLDEEQDSCHELVLTGEILEQEWNIGGVTEYGGSANKCFDPSSYSLQLVIQENSGTRKIVQRVKDDASSIRASQYTDNLSNFSKSFEFDSILRETKVYEPFVKVTTKIAIETWRRQKKKVASSSTSIRASVEKLRPELFQTAQDEGRLKSQAIDAEIQRELRSHRNSSKVLVLGDEDCGQLFLKRMKILHSNGFTTEELQIYKDVVRSNVWYIIQEIVSLVSTFEMDEGTKTLVKFLSQEFAKYLALDTATFSTAIKALEELWTSKQLRELLQSVPIELHDTAEYFTKNLGRIGQEDYIPTSTDILKAKDKRTGIREYKIDYLSHSLNLCDVSDHSRSDSKKWIHSFENVTNVIFFVDLSCYDQSSETGNKLQESILNFESVANSWWFMRSSFTLFLNIGAFREKLRHSPLSNSFPDYEGGENTMRALDYISRCFQNVWRGLDMNLRLYIHHGEVGDYSAFRI</sequence>
<dbReference type="InterPro" id="IPR001019">
    <property type="entry name" value="Gprotein_alpha_su"/>
</dbReference>
<dbReference type="GO" id="GO:0005737">
    <property type="term" value="C:cytoplasm"/>
    <property type="evidence" value="ECO:0007669"/>
    <property type="project" value="TreeGrafter"/>
</dbReference>
<dbReference type="Pfam" id="PF00503">
    <property type="entry name" value="G-alpha"/>
    <property type="match status" value="1"/>
</dbReference>
<evidence type="ECO:0000313" key="7">
    <source>
        <dbReference type="Proteomes" id="UP000235672"/>
    </source>
</evidence>
<gene>
    <name evidence="6" type="ORF">NA56DRAFT_686018</name>
</gene>
<dbReference type="Gene3D" id="3.40.50.300">
    <property type="entry name" value="P-loop containing nucleotide triphosphate hydrolases"/>
    <property type="match status" value="1"/>
</dbReference>
<dbReference type="PRINTS" id="PR00318">
    <property type="entry name" value="GPROTEINA"/>
</dbReference>
<dbReference type="Gene3D" id="1.10.400.10">
    <property type="entry name" value="GI Alpha 1, domain 2-like"/>
    <property type="match status" value="1"/>
</dbReference>
<dbReference type="EMBL" id="KZ613470">
    <property type="protein sequence ID" value="PMD25425.1"/>
    <property type="molecule type" value="Genomic_DNA"/>
</dbReference>
<keyword evidence="2" id="KW-0547">Nucleotide-binding</keyword>